<dbReference type="Proteomes" id="UP001549110">
    <property type="component" value="Unassembled WGS sequence"/>
</dbReference>
<protein>
    <submittedName>
        <fullName evidence="4">Thiol-disulfide isomerase/thioredoxin</fullName>
    </submittedName>
</protein>
<evidence type="ECO:0000256" key="1">
    <source>
        <dbReference type="ARBA" id="ARBA00023284"/>
    </source>
</evidence>
<organism evidence="4 5">
    <name type="scientific">Phenylobacterium koreense</name>
    <dbReference type="NCBI Taxonomy" id="266125"/>
    <lineage>
        <taxon>Bacteria</taxon>
        <taxon>Pseudomonadati</taxon>
        <taxon>Pseudomonadota</taxon>
        <taxon>Alphaproteobacteria</taxon>
        <taxon>Caulobacterales</taxon>
        <taxon>Caulobacteraceae</taxon>
        <taxon>Phenylobacterium</taxon>
    </lineage>
</organism>
<feature type="transmembrane region" description="Helical" evidence="2">
    <location>
        <begin position="20"/>
        <end position="38"/>
    </location>
</feature>
<dbReference type="PROSITE" id="PS51352">
    <property type="entry name" value="THIOREDOXIN_2"/>
    <property type="match status" value="1"/>
</dbReference>
<feature type="domain" description="Thioredoxin" evidence="3">
    <location>
        <begin position="64"/>
        <end position="207"/>
    </location>
</feature>
<keyword evidence="5" id="KW-1185">Reference proteome</keyword>
<evidence type="ECO:0000259" key="3">
    <source>
        <dbReference type="PROSITE" id="PS51352"/>
    </source>
</evidence>
<dbReference type="PROSITE" id="PS00194">
    <property type="entry name" value="THIOREDOXIN_1"/>
    <property type="match status" value="1"/>
</dbReference>
<dbReference type="EMBL" id="JBEPLU010000001">
    <property type="protein sequence ID" value="MET3525807.1"/>
    <property type="molecule type" value="Genomic_DNA"/>
</dbReference>
<accession>A0ABV2EFT4</accession>
<dbReference type="InterPro" id="IPR050553">
    <property type="entry name" value="Thioredoxin_ResA/DsbE_sf"/>
</dbReference>
<keyword evidence="1" id="KW-0676">Redox-active center</keyword>
<dbReference type="CDD" id="cd02966">
    <property type="entry name" value="TlpA_like_family"/>
    <property type="match status" value="1"/>
</dbReference>
<evidence type="ECO:0000313" key="4">
    <source>
        <dbReference type="EMBL" id="MET3525807.1"/>
    </source>
</evidence>
<dbReference type="PANTHER" id="PTHR42852:SF18">
    <property type="entry name" value="CHROMOSOME UNDETERMINED SCAFFOLD_47, WHOLE GENOME SHOTGUN SEQUENCE"/>
    <property type="match status" value="1"/>
</dbReference>
<dbReference type="PANTHER" id="PTHR42852">
    <property type="entry name" value="THIOL:DISULFIDE INTERCHANGE PROTEIN DSBE"/>
    <property type="match status" value="1"/>
</dbReference>
<comment type="caution">
    <text evidence="4">The sequence shown here is derived from an EMBL/GenBank/DDBJ whole genome shotgun (WGS) entry which is preliminary data.</text>
</comment>
<proteinExistence type="predicted"/>
<dbReference type="InterPro" id="IPR017937">
    <property type="entry name" value="Thioredoxin_CS"/>
</dbReference>
<sequence length="209" mass="21913">MTEKSGEKAAGEPKASRLKLGLWGVAVVGVAAVLYIIVQASINPQRADDLKSFAKGDMAKFEIPAEAAVAPVTSFQNASGATARIADFKGKVTVVNLWATWCAPCVIEMPTLAKLAASYQGKPVEVVAVSVDRPQDAEKARAFIAKHAPLAFYHDPKMALPFAFKPVASGMPTTIIYGADGIERGRLAGGADWSSAEAKALIDAVLAES</sequence>
<keyword evidence="2" id="KW-0472">Membrane</keyword>
<dbReference type="InterPro" id="IPR013766">
    <property type="entry name" value="Thioredoxin_domain"/>
</dbReference>
<reference evidence="4 5" key="1">
    <citation type="submission" date="2024-06" db="EMBL/GenBank/DDBJ databases">
        <title>Genomic Encyclopedia of Type Strains, Phase IV (KMG-IV): sequencing the most valuable type-strain genomes for metagenomic binning, comparative biology and taxonomic classification.</title>
        <authorList>
            <person name="Goeker M."/>
        </authorList>
    </citation>
    <scope>NUCLEOTIDE SEQUENCE [LARGE SCALE GENOMIC DNA]</scope>
    <source>
        <strain evidence="4 5">DSM 17809</strain>
    </source>
</reference>
<dbReference type="InterPro" id="IPR000866">
    <property type="entry name" value="AhpC/TSA"/>
</dbReference>
<keyword evidence="2" id="KW-0812">Transmembrane</keyword>
<dbReference type="RefSeq" id="WP_331932140.1">
    <property type="nucleotide sequence ID" value="NZ_JBEPLU010000001.1"/>
</dbReference>
<dbReference type="GO" id="GO:0016853">
    <property type="term" value="F:isomerase activity"/>
    <property type="evidence" value="ECO:0007669"/>
    <property type="project" value="UniProtKB-KW"/>
</dbReference>
<evidence type="ECO:0000256" key="2">
    <source>
        <dbReference type="SAM" id="Phobius"/>
    </source>
</evidence>
<dbReference type="SUPFAM" id="SSF52833">
    <property type="entry name" value="Thioredoxin-like"/>
    <property type="match status" value="1"/>
</dbReference>
<gene>
    <name evidence="4" type="ORF">ABID41_000902</name>
</gene>
<dbReference type="Gene3D" id="3.40.30.10">
    <property type="entry name" value="Glutaredoxin"/>
    <property type="match status" value="1"/>
</dbReference>
<name>A0ABV2EFT4_9CAUL</name>
<keyword evidence="2" id="KW-1133">Transmembrane helix</keyword>
<dbReference type="Pfam" id="PF00578">
    <property type="entry name" value="AhpC-TSA"/>
    <property type="match status" value="1"/>
</dbReference>
<dbReference type="InterPro" id="IPR036249">
    <property type="entry name" value="Thioredoxin-like_sf"/>
</dbReference>
<keyword evidence="4" id="KW-0413">Isomerase</keyword>
<evidence type="ECO:0000313" key="5">
    <source>
        <dbReference type="Proteomes" id="UP001549110"/>
    </source>
</evidence>